<reference evidence="10 11" key="1">
    <citation type="submission" date="2020-02" db="EMBL/GenBank/DDBJ databases">
        <authorList>
            <person name="Zheng R.K."/>
            <person name="Sun C.M."/>
        </authorList>
    </citation>
    <scope>NUCLEOTIDE SEQUENCE [LARGE SCALE GENOMIC DNA]</scope>
    <source>
        <strain evidence="11">rifampicinis</strain>
    </source>
</reference>
<evidence type="ECO:0000256" key="4">
    <source>
        <dbReference type="ARBA" id="ARBA00022679"/>
    </source>
</evidence>
<protein>
    <recommendedName>
        <fullName evidence="2">histidine kinase</fullName>
        <ecNumber evidence="2">2.7.13.3</ecNumber>
    </recommendedName>
</protein>
<dbReference type="PROSITE" id="PS50110">
    <property type="entry name" value="RESPONSE_REGULATORY"/>
    <property type="match status" value="1"/>
</dbReference>
<dbReference type="PANTHER" id="PTHR43547:SF2">
    <property type="entry name" value="HYBRID SIGNAL TRANSDUCTION HISTIDINE KINASE C"/>
    <property type="match status" value="1"/>
</dbReference>
<dbReference type="Proteomes" id="UP000594468">
    <property type="component" value="Chromosome"/>
</dbReference>
<name>A0A7S8EC18_9CHLR</name>
<dbReference type="InterPro" id="IPR036097">
    <property type="entry name" value="HisK_dim/P_sf"/>
</dbReference>
<dbReference type="InterPro" id="IPR036890">
    <property type="entry name" value="HATPase_C_sf"/>
</dbReference>
<dbReference type="CDD" id="cd17574">
    <property type="entry name" value="REC_OmpR"/>
    <property type="match status" value="1"/>
</dbReference>
<accession>A0A7S8EC18</accession>
<dbReference type="SUPFAM" id="SSF47384">
    <property type="entry name" value="Homodimeric domain of signal transducing histidine kinase"/>
    <property type="match status" value="1"/>
</dbReference>
<dbReference type="SMART" id="SM00448">
    <property type="entry name" value="REC"/>
    <property type="match status" value="1"/>
</dbReference>
<dbReference type="CDD" id="cd00082">
    <property type="entry name" value="HisKA"/>
    <property type="match status" value="1"/>
</dbReference>
<dbReference type="GO" id="GO:0000155">
    <property type="term" value="F:phosphorelay sensor kinase activity"/>
    <property type="evidence" value="ECO:0007669"/>
    <property type="project" value="InterPro"/>
</dbReference>
<organism evidence="10 11">
    <name type="scientific">Phototrophicus methaneseepsis</name>
    <dbReference type="NCBI Taxonomy" id="2710758"/>
    <lineage>
        <taxon>Bacteria</taxon>
        <taxon>Bacillati</taxon>
        <taxon>Chloroflexota</taxon>
        <taxon>Candidatus Thermofontia</taxon>
        <taxon>Phototrophicales</taxon>
        <taxon>Phototrophicaceae</taxon>
        <taxon>Phototrophicus</taxon>
    </lineage>
</organism>
<dbReference type="EMBL" id="CP062983">
    <property type="protein sequence ID" value="QPC84159.1"/>
    <property type="molecule type" value="Genomic_DNA"/>
</dbReference>
<feature type="domain" description="Response regulatory" evidence="9">
    <location>
        <begin position="3"/>
        <end position="119"/>
    </location>
</feature>
<evidence type="ECO:0000256" key="5">
    <source>
        <dbReference type="ARBA" id="ARBA00022777"/>
    </source>
</evidence>
<dbReference type="PRINTS" id="PR00344">
    <property type="entry name" value="BCTRLSENSOR"/>
</dbReference>
<evidence type="ECO:0000256" key="3">
    <source>
        <dbReference type="ARBA" id="ARBA00022553"/>
    </source>
</evidence>
<dbReference type="InterPro" id="IPR001789">
    <property type="entry name" value="Sig_transdc_resp-reg_receiver"/>
</dbReference>
<dbReference type="PROSITE" id="PS50109">
    <property type="entry name" value="HIS_KIN"/>
    <property type="match status" value="1"/>
</dbReference>
<dbReference type="SMART" id="SM00388">
    <property type="entry name" value="HisKA"/>
    <property type="match status" value="1"/>
</dbReference>
<dbReference type="AlphaFoldDB" id="A0A7S8EC18"/>
<dbReference type="FunFam" id="3.30.565.10:FF:000006">
    <property type="entry name" value="Sensor histidine kinase WalK"/>
    <property type="match status" value="1"/>
</dbReference>
<dbReference type="KEGG" id="pmet:G4Y79_07245"/>
<dbReference type="SMART" id="SM00387">
    <property type="entry name" value="HATPase_c"/>
    <property type="match status" value="1"/>
</dbReference>
<evidence type="ECO:0000259" key="8">
    <source>
        <dbReference type="PROSITE" id="PS50109"/>
    </source>
</evidence>
<dbReference type="Pfam" id="PF00072">
    <property type="entry name" value="Response_reg"/>
    <property type="match status" value="1"/>
</dbReference>
<evidence type="ECO:0000313" key="10">
    <source>
        <dbReference type="EMBL" id="QPC84159.1"/>
    </source>
</evidence>
<sequence>MAKILVIEDENLLREEILEWLTLEDYDAVGAPDGMAGLQAVRDQLPDLIVSDITMPKLDGYGVLLELNATPTTAGIPFIFMTARASQEDIRQGMNLGADDYITKPFTRLELLQAIETRLQKRAVYRYDYENQVDKWHQAFIDEREERLLQGKLVAMFAHDFRIPLSIIMSSLGLIRNYAHALTEERREKHFDRVEASVHQLTQMLDDMLLYAQMGSGRFNFEPEVLDVGEFLQGIVDEFRVIHDDVYHINYENRLYEDYRIDTRLLRQVATNLISNAIKYSPHNSRIDVSISEQAGDLVLLVEDNGIGIPEADQGKLFELFHRASNVGEVKGTGIGLAIVKRALDLHGGAIKLESKLSQGTRVTVNIPAQALSRTQSA</sequence>
<feature type="modified residue" description="4-aspartylphosphate" evidence="7">
    <location>
        <position position="52"/>
    </location>
</feature>
<dbReference type="RefSeq" id="WP_195172223.1">
    <property type="nucleotide sequence ID" value="NZ_CP062983.1"/>
</dbReference>
<dbReference type="InterPro" id="IPR004358">
    <property type="entry name" value="Sig_transdc_His_kin-like_C"/>
</dbReference>
<dbReference type="PANTHER" id="PTHR43547">
    <property type="entry name" value="TWO-COMPONENT HISTIDINE KINASE"/>
    <property type="match status" value="1"/>
</dbReference>
<dbReference type="InterPro" id="IPR011006">
    <property type="entry name" value="CheY-like_superfamily"/>
</dbReference>
<dbReference type="Gene3D" id="3.30.565.10">
    <property type="entry name" value="Histidine kinase-like ATPase, C-terminal domain"/>
    <property type="match status" value="1"/>
</dbReference>
<evidence type="ECO:0000256" key="2">
    <source>
        <dbReference type="ARBA" id="ARBA00012438"/>
    </source>
</evidence>
<feature type="domain" description="Histidine kinase" evidence="8">
    <location>
        <begin position="156"/>
        <end position="371"/>
    </location>
</feature>
<gene>
    <name evidence="10" type="ORF">G4Y79_07245</name>
</gene>
<evidence type="ECO:0000259" key="9">
    <source>
        <dbReference type="PROSITE" id="PS50110"/>
    </source>
</evidence>
<dbReference type="CDD" id="cd00075">
    <property type="entry name" value="HATPase"/>
    <property type="match status" value="1"/>
</dbReference>
<proteinExistence type="predicted"/>
<evidence type="ECO:0000256" key="7">
    <source>
        <dbReference type="PROSITE-ProRule" id="PRU00169"/>
    </source>
</evidence>
<keyword evidence="4" id="KW-0808">Transferase</keyword>
<keyword evidence="11" id="KW-1185">Reference proteome</keyword>
<dbReference type="InterPro" id="IPR005467">
    <property type="entry name" value="His_kinase_dom"/>
</dbReference>
<dbReference type="EC" id="2.7.13.3" evidence="2"/>
<evidence type="ECO:0000256" key="6">
    <source>
        <dbReference type="ARBA" id="ARBA00023012"/>
    </source>
</evidence>
<dbReference type="SUPFAM" id="SSF52172">
    <property type="entry name" value="CheY-like"/>
    <property type="match status" value="1"/>
</dbReference>
<evidence type="ECO:0000313" key="11">
    <source>
        <dbReference type="Proteomes" id="UP000594468"/>
    </source>
</evidence>
<comment type="catalytic activity">
    <reaction evidence="1">
        <text>ATP + protein L-histidine = ADP + protein N-phospho-L-histidine.</text>
        <dbReference type="EC" id="2.7.13.3"/>
    </reaction>
</comment>
<dbReference type="Gene3D" id="3.40.50.2300">
    <property type="match status" value="1"/>
</dbReference>
<keyword evidence="6" id="KW-0902">Two-component regulatory system</keyword>
<keyword evidence="5" id="KW-0418">Kinase</keyword>
<dbReference type="SUPFAM" id="SSF55874">
    <property type="entry name" value="ATPase domain of HSP90 chaperone/DNA topoisomerase II/histidine kinase"/>
    <property type="match status" value="1"/>
</dbReference>
<dbReference type="Pfam" id="PF00512">
    <property type="entry name" value="HisKA"/>
    <property type="match status" value="1"/>
</dbReference>
<evidence type="ECO:0000256" key="1">
    <source>
        <dbReference type="ARBA" id="ARBA00000085"/>
    </source>
</evidence>
<dbReference type="InterPro" id="IPR003661">
    <property type="entry name" value="HisK_dim/P_dom"/>
</dbReference>
<dbReference type="Gene3D" id="1.10.287.130">
    <property type="match status" value="1"/>
</dbReference>
<dbReference type="InterPro" id="IPR003594">
    <property type="entry name" value="HATPase_dom"/>
</dbReference>
<keyword evidence="3 7" id="KW-0597">Phosphoprotein</keyword>
<dbReference type="Pfam" id="PF02518">
    <property type="entry name" value="HATPase_c"/>
    <property type="match status" value="1"/>
</dbReference>